<dbReference type="PROSITE" id="PS51186">
    <property type="entry name" value="GNAT"/>
    <property type="match status" value="1"/>
</dbReference>
<sequence>MTVGERVVVRYRLPQGSEASATDVLGMLRSRDEQSLVVDSAFGQVTIPRRDVVAAKDVPPPPSRPGPAHQRVGVADLELLMAKGWVAVEQSALGAWLLRSAPGFTGRANSALPVGDPTLPLDRAVDFVEKWYRQRDQKPMFQVAGPVDFDPADDEVGAHLLGRGYTAGVGHAAGERVHVMTAPLAGLPPLTEQSPPVTGDARLQPEWLMAYGESRTVVPGVTEGVLTGSRGQLFMSVRDEASGRIVGIARMAIHPGWAGIFGLWVHPEHRRRGIATALVSAIAMAARDNNMPSVYLQVSGDNTGAVAFWEQLGFTRHHDYTYLAPADA</sequence>
<name>W9GUZ9_9MICO</name>
<dbReference type="PANTHER" id="PTHR43072">
    <property type="entry name" value="N-ACETYLTRANSFERASE"/>
    <property type="match status" value="1"/>
</dbReference>
<reference evidence="3" key="1">
    <citation type="submission" date="2013-08" db="EMBL/GenBank/DDBJ databases">
        <title>Intrasporangium oryzae NRRL B-24470.</title>
        <authorList>
            <person name="Liu H."/>
            <person name="Wang G."/>
        </authorList>
    </citation>
    <scope>NUCLEOTIDE SEQUENCE [LARGE SCALE GENOMIC DNA]</scope>
    <source>
        <strain evidence="3">Q5-1</strain>
    </source>
</reference>
<dbReference type="EMBL" id="AWQS01000006">
    <property type="protein sequence ID" value="EWT07699.1"/>
    <property type="molecule type" value="Genomic_DNA"/>
</dbReference>
<keyword evidence="3" id="KW-1185">Reference proteome</keyword>
<dbReference type="Pfam" id="PF24553">
    <property type="entry name" value="Rv0428c_C"/>
    <property type="match status" value="1"/>
</dbReference>
<dbReference type="Proteomes" id="UP000019494">
    <property type="component" value="Unassembled WGS sequence"/>
</dbReference>
<evidence type="ECO:0000259" key="1">
    <source>
        <dbReference type="PROSITE" id="PS51186"/>
    </source>
</evidence>
<dbReference type="CDD" id="cd04301">
    <property type="entry name" value="NAT_SF"/>
    <property type="match status" value="1"/>
</dbReference>
<evidence type="ECO:0000313" key="2">
    <source>
        <dbReference type="EMBL" id="EWT07699.1"/>
    </source>
</evidence>
<dbReference type="InterPro" id="IPR056935">
    <property type="entry name" value="Rv0428c-like_C"/>
</dbReference>
<dbReference type="Gene3D" id="3.40.630.30">
    <property type="match status" value="1"/>
</dbReference>
<feature type="domain" description="N-acetyltransferase" evidence="1">
    <location>
        <begin position="177"/>
        <end position="328"/>
    </location>
</feature>
<dbReference type="PANTHER" id="PTHR43072:SF60">
    <property type="entry name" value="L-2,4-DIAMINOBUTYRIC ACID ACETYLTRANSFERASE"/>
    <property type="match status" value="1"/>
</dbReference>
<organism evidence="2 3">
    <name type="scientific">Intrasporangium chromatireducens Q5-1</name>
    <dbReference type="NCBI Taxonomy" id="584657"/>
    <lineage>
        <taxon>Bacteria</taxon>
        <taxon>Bacillati</taxon>
        <taxon>Actinomycetota</taxon>
        <taxon>Actinomycetes</taxon>
        <taxon>Micrococcales</taxon>
        <taxon>Intrasporangiaceae</taxon>
        <taxon>Intrasporangium</taxon>
    </lineage>
</organism>
<proteinExistence type="predicted"/>
<dbReference type="Pfam" id="PF24551">
    <property type="entry name" value="SH3_Rv0428c"/>
    <property type="match status" value="1"/>
</dbReference>
<comment type="caution">
    <text evidence="2">The sequence shown here is derived from an EMBL/GenBank/DDBJ whole genome shotgun (WGS) entry which is preliminary data.</text>
</comment>
<accession>W9GUZ9</accession>
<dbReference type="InterPro" id="IPR056934">
    <property type="entry name" value="SH3_Rv0428c"/>
</dbReference>
<keyword evidence="2" id="KW-0808">Transferase</keyword>
<dbReference type="InterPro" id="IPR016181">
    <property type="entry name" value="Acyl_CoA_acyltransferase"/>
</dbReference>
<protein>
    <submittedName>
        <fullName evidence="2">GCN5 family acetyltransferase</fullName>
    </submittedName>
</protein>
<evidence type="ECO:0000313" key="3">
    <source>
        <dbReference type="Proteomes" id="UP000019494"/>
    </source>
</evidence>
<dbReference type="AlphaFoldDB" id="W9GUZ9"/>
<dbReference type="GO" id="GO:0016747">
    <property type="term" value="F:acyltransferase activity, transferring groups other than amino-acyl groups"/>
    <property type="evidence" value="ECO:0007669"/>
    <property type="project" value="InterPro"/>
</dbReference>
<dbReference type="SUPFAM" id="SSF55729">
    <property type="entry name" value="Acyl-CoA N-acyltransferases (Nat)"/>
    <property type="match status" value="1"/>
</dbReference>
<dbReference type="PATRIC" id="fig|584657.3.peg.340"/>
<gene>
    <name evidence="2" type="ORF">N864_01155</name>
</gene>
<dbReference type="InterPro" id="IPR000182">
    <property type="entry name" value="GNAT_dom"/>
</dbReference>